<gene>
    <name evidence="4" type="ORF">HUJ06_028899</name>
</gene>
<reference evidence="4 5" key="1">
    <citation type="journal article" date="2020" name="Mol. Biol. Evol.">
        <title>Distinct Expression and Methylation Patterns for Genes with Different Fates following a Single Whole-Genome Duplication in Flowering Plants.</title>
        <authorList>
            <person name="Shi T."/>
            <person name="Rahmani R.S."/>
            <person name="Gugger P.F."/>
            <person name="Wang M."/>
            <person name="Li H."/>
            <person name="Zhang Y."/>
            <person name="Li Z."/>
            <person name="Wang Q."/>
            <person name="Van de Peer Y."/>
            <person name="Marchal K."/>
            <person name="Chen J."/>
        </authorList>
    </citation>
    <scope>NUCLEOTIDE SEQUENCE [LARGE SCALE GENOMIC DNA]</scope>
    <source>
        <tissue evidence="4">Leaf</tissue>
    </source>
</reference>
<evidence type="ECO:0000259" key="3">
    <source>
        <dbReference type="PROSITE" id="PS51752"/>
    </source>
</evidence>
<evidence type="ECO:0000256" key="2">
    <source>
        <dbReference type="SAM" id="MobiDB-lite"/>
    </source>
</evidence>
<dbReference type="GO" id="GO:0030246">
    <property type="term" value="F:carbohydrate binding"/>
    <property type="evidence" value="ECO:0007669"/>
    <property type="project" value="UniProtKB-KW"/>
</dbReference>
<evidence type="ECO:0000313" key="4">
    <source>
        <dbReference type="EMBL" id="DAD27431.1"/>
    </source>
</evidence>
<dbReference type="InterPro" id="IPR001229">
    <property type="entry name" value="Jacalin-like_lectin_dom"/>
</dbReference>
<name>A0A822Y753_NELNU</name>
<dbReference type="Proteomes" id="UP000607653">
    <property type="component" value="Unassembled WGS sequence"/>
</dbReference>
<evidence type="ECO:0000313" key="5">
    <source>
        <dbReference type="Proteomes" id="UP000607653"/>
    </source>
</evidence>
<dbReference type="AlphaFoldDB" id="A0A822Y753"/>
<feature type="region of interest" description="Disordered" evidence="2">
    <location>
        <begin position="1"/>
        <end position="23"/>
    </location>
</feature>
<dbReference type="PROSITE" id="PS51752">
    <property type="entry name" value="JACALIN_LECTIN"/>
    <property type="match status" value="1"/>
</dbReference>
<sequence length="106" mass="11512">MMELNGNIISDGPWGGRGGGEWDDGSHSTVKRLIISHGWVIDSIEVEYGDDEGRSVSHGRHGGGGGTRSEWSRLFTHLKLKQTEEDTDPLVLEQADDPSLIGLPMA</sequence>
<evidence type="ECO:0000256" key="1">
    <source>
        <dbReference type="ARBA" id="ARBA00022734"/>
    </source>
</evidence>
<dbReference type="EMBL" id="DUZY01000002">
    <property type="protein sequence ID" value="DAD27431.1"/>
    <property type="molecule type" value="Genomic_DNA"/>
</dbReference>
<dbReference type="Pfam" id="PF01419">
    <property type="entry name" value="Jacalin"/>
    <property type="match status" value="1"/>
</dbReference>
<feature type="domain" description="Jacalin-type lectin" evidence="3">
    <location>
        <begin position="8"/>
        <end position="106"/>
    </location>
</feature>
<feature type="region of interest" description="Disordered" evidence="2">
    <location>
        <begin position="86"/>
        <end position="106"/>
    </location>
</feature>
<dbReference type="SUPFAM" id="SSF51101">
    <property type="entry name" value="Mannose-binding lectins"/>
    <property type="match status" value="1"/>
</dbReference>
<accession>A0A822Y753</accession>
<keyword evidence="1" id="KW-0430">Lectin</keyword>
<organism evidence="4 5">
    <name type="scientific">Nelumbo nucifera</name>
    <name type="common">Sacred lotus</name>
    <dbReference type="NCBI Taxonomy" id="4432"/>
    <lineage>
        <taxon>Eukaryota</taxon>
        <taxon>Viridiplantae</taxon>
        <taxon>Streptophyta</taxon>
        <taxon>Embryophyta</taxon>
        <taxon>Tracheophyta</taxon>
        <taxon>Spermatophyta</taxon>
        <taxon>Magnoliopsida</taxon>
        <taxon>Proteales</taxon>
        <taxon>Nelumbonaceae</taxon>
        <taxon>Nelumbo</taxon>
    </lineage>
</organism>
<keyword evidence="5" id="KW-1185">Reference proteome</keyword>
<comment type="caution">
    <text evidence="4">The sequence shown here is derived from an EMBL/GenBank/DDBJ whole genome shotgun (WGS) entry which is preliminary data.</text>
</comment>
<dbReference type="Gene3D" id="2.100.10.30">
    <property type="entry name" value="Jacalin-like lectin domain"/>
    <property type="match status" value="1"/>
</dbReference>
<proteinExistence type="predicted"/>
<dbReference type="InterPro" id="IPR036404">
    <property type="entry name" value="Jacalin-like_lectin_dom_sf"/>
</dbReference>
<protein>
    <recommendedName>
        <fullName evidence="3">Jacalin-type lectin domain-containing protein</fullName>
    </recommendedName>
</protein>